<evidence type="ECO:0000313" key="2">
    <source>
        <dbReference type="EMBL" id="MEE4025227.1"/>
    </source>
</evidence>
<gene>
    <name evidence="2" type="ORF">V1Y59_19235</name>
</gene>
<comment type="caution">
    <text evidence="2">The sequence shown here is derived from an EMBL/GenBank/DDBJ whole genome shotgun (WGS) entry which is preliminary data.</text>
</comment>
<feature type="domain" description="DUF427" evidence="1">
    <location>
        <begin position="23"/>
        <end position="115"/>
    </location>
</feature>
<sequence length="126" mass="13944">MTRQRLQPGHDHPITVSPDDGRVVVRVGEVVVADTTSAKILREAAYPPVHYIPLDDVDRTLLRDSATTTYCPYKGEANYYDLVVGEEVAADAIWVYREPYDAVAPIAGHVAFYPDRVRVTTDAAVT</sequence>
<dbReference type="PANTHER" id="PTHR34310">
    <property type="entry name" value="DUF427 DOMAIN PROTEIN (AFU_ORTHOLOGUE AFUA_3G02220)"/>
    <property type="match status" value="1"/>
</dbReference>
<accession>A0ABU7MY18</accession>
<evidence type="ECO:0000313" key="3">
    <source>
        <dbReference type="Proteomes" id="UP001335729"/>
    </source>
</evidence>
<organism evidence="2 3">
    <name type="scientific">Gordonia prachuapensis</name>
    <dbReference type="NCBI Taxonomy" id="3115651"/>
    <lineage>
        <taxon>Bacteria</taxon>
        <taxon>Bacillati</taxon>
        <taxon>Actinomycetota</taxon>
        <taxon>Actinomycetes</taxon>
        <taxon>Mycobacteriales</taxon>
        <taxon>Gordoniaceae</taxon>
        <taxon>Gordonia</taxon>
    </lineage>
</organism>
<dbReference type="EMBL" id="JAZDUE010000017">
    <property type="protein sequence ID" value="MEE4025227.1"/>
    <property type="molecule type" value="Genomic_DNA"/>
</dbReference>
<reference evidence="2 3" key="1">
    <citation type="submission" date="2024-01" db="EMBL/GenBank/DDBJ databases">
        <title>Draft genome sequence of Gordonia sp. PKS22-38.</title>
        <authorList>
            <person name="Suphannarot A."/>
            <person name="Mingma R."/>
        </authorList>
    </citation>
    <scope>NUCLEOTIDE SEQUENCE [LARGE SCALE GENOMIC DNA]</scope>
    <source>
        <strain evidence="2 3">PKS22-38</strain>
    </source>
</reference>
<dbReference type="RefSeq" id="WP_330506620.1">
    <property type="nucleotide sequence ID" value="NZ_JAZDUE010000017.1"/>
</dbReference>
<name>A0ABU7MY18_9ACTN</name>
<dbReference type="PANTHER" id="PTHR34310:SF9">
    <property type="entry name" value="BLR5716 PROTEIN"/>
    <property type="match status" value="1"/>
</dbReference>
<dbReference type="Pfam" id="PF04248">
    <property type="entry name" value="NTP_transf_9"/>
    <property type="match status" value="1"/>
</dbReference>
<keyword evidence="3" id="KW-1185">Reference proteome</keyword>
<dbReference type="Gene3D" id="2.170.150.40">
    <property type="entry name" value="Domain of unknown function (DUF427)"/>
    <property type="match status" value="1"/>
</dbReference>
<protein>
    <submittedName>
        <fullName evidence="2">DUF427 domain-containing protein</fullName>
    </submittedName>
</protein>
<proteinExistence type="predicted"/>
<dbReference type="Proteomes" id="UP001335729">
    <property type="component" value="Unassembled WGS sequence"/>
</dbReference>
<dbReference type="InterPro" id="IPR007361">
    <property type="entry name" value="DUF427"/>
</dbReference>
<dbReference type="InterPro" id="IPR038694">
    <property type="entry name" value="DUF427_sf"/>
</dbReference>
<evidence type="ECO:0000259" key="1">
    <source>
        <dbReference type="Pfam" id="PF04248"/>
    </source>
</evidence>